<dbReference type="InterPro" id="IPR018188">
    <property type="entry name" value="RNase_T2_His_AS_1"/>
</dbReference>
<dbReference type="OrthoDB" id="1884050at2759"/>
<keyword evidence="3" id="KW-0732">Signal</keyword>
<dbReference type="Proteomes" id="UP000316621">
    <property type="component" value="Chromosome 11"/>
</dbReference>
<dbReference type="EMBL" id="CM010725">
    <property type="protein sequence ID" value="RZC84906.1"/>
    <property type="molecule type" value="Genomic_DNA"/>
</dbReference>
<evidence type="ECO:0000256" key="2">
    <source>
        <dbReference type="RuleBase" id="RU004328"/>
    </source>
</evidence>
<protein>
    <submittedName>
        <fullName evidence="4">Uncharacterized protein</fullName>
    </submittedName>
</protein>
<dbReference type="SUPFAM" id="SSF55895">
    <property type="entry name" value="Ribonuclease Rh-like"/>
    <property type="match status" value="1"/>
</dbReference>
<dbReference type="AlphaFoldDB" id="A0A4Y7LI44"/>
<dbReference type="GO" id="GO:0006401">
    <property type="term" value="P:RNA catabolic process"/>
    <property type="evidence" value="ECO:0007669"/>
    <property type="project" value="TreeGrafter"/>
</dbReference>
<dbReference type="InterPro" id="IPR001568">
    <property type="entry name" value="RNase_T2-like"/>
</dbReference>
<dbReference type="InterPro" id="IPR036430">
    <property type="entry name" value="RNase_T2-like_sf"/>
</dbReference>
<dbReference type="GO" id="GO:0033897">
    <property type="term" value="F:ribonuclease T2 activity"/>
    <property type="evidence" value="ECO:0007669"/>
    <property type="project" value="InterPro"/>
</dbReference>
<evidence type="ECO:0000256" key="3">
    <source>
        <dbReference type="SAM" id="SignalP"/>
    </source>
</evidence>
<reference evidence="4 5" key="1">
    <citation type="journal article" date="2018" name="Science">
        <title>The opium poppy genome and morphinan production.</title>
        <authorList>
            <person name="Guo L."/>
            <person name="Winzer T."/>
            <person name="Yang X."/>
            <person name="Li Y."/>
            <person name="Ning Z."/>
            <person name="He Z."/>
            <person name="Teodor R."/>
            <person name="Lu Y."/>
            <person name="Bowser T.A."/>
            <person name="Graham I.A."/>
            <person name="Ye K."/>
        </authorList>
    </citation>
    <scope>NUCLEOTIDE SEQUENCE [LARGE SCALE GENOMIC DNA]</scope>
    <source>
        <strain evidence="5">cv. HN1</strain>
        <tissue evidence="4">Leaves</tissue>
    </source>
</reference>
<accession>A0A4Y7LI44</accession>
<keyword evidence="5" id="KW-1185">Reference proteome</keyword>
<name>A0A4Y7LI44_PAPSO</name>
<dbReference type="PANTHER" id="PTHR11240">
    <property type="entry name" value="RIBONUCLEASE T2"/>
    <property type="match status" value="1"/>
</dbReference>
<dbReference type="GO" id="GO:0003723">
    <property type="term" value="F:RNA binding"/>
    <property type="evidence" value="ECO:0007669"/>
    <property type="project" value="InterPro"/>
</dbReference>
<feature type="chain" id="PRO_5021323647" evidence="3">
    <location>
        <begin position="24"/>
        <end position="263"/>
    </location>
</feature>
<dbReference type="GO" id="GO:0005576">
    <property type="term" value="C:extracellular region"/>
    <property type="evidence" value="ECO:0007669"/>
    <property type="project" value="TreeGrafter"/>
</dbReference>
<dbReference type="PANTHER" id="PTHR11240:SF84">
    <property type="entry name" value="RIBONUCLEASE 1-LIKE"/>
    <property type="match status" value="1"/>
</dbReference>
<dbReference type="Gramene" id="RZC84906">
    <property type="protein sequence ID" value="RZC84906"/>
    <property type="gene ID" value="C5167_047692"/>
</dbReference>
<comment type="similarity">
    <text evidence="1 2">Belongs to the RNase T2 family.</text>
</comment>
<feature type="signal peptide" evidence="3">
    <location>
        <begin position="1"/>
        <end position="23"/>
    </location>
</feature>
<organism evidence="4 5">
    <name type="scientific">Papaver somniferum</name>
    <name type="common">Opium poppy</name>
    <dbReference type="NCBI Taxonomy" id="3469"/>
    <lineage>
        <taxon>Eukaryota</taxon>
        <taxon>Viridiplantae</taxon>
        <taxon>Streptophyta</taxon>
        <taxon>Embryophyta</taxon>
        <taxon>Tracheophyta</taxon>
        <taxon>Spermatophyta</taxon>
        <taxon>Magnoliopsida</taxon>
        <taxon>Ranunculales</taxon>
        <taxon>Papaveraceae</taxon>
        <taxon>Papaveroideae</taxon>
        <taxon>Papaver</taxon>
    </lineage>
</organism>
<evidence type="ECO:0000313" key="5">
    <source>
        <dbReference type="Proteomes" id="UP000316621"/>
    </source>
</evidence>
<evidence type="ECO:0000256" key="1">
    <source>
        <dbReference type="ARBA" id="ARBA00007469"/>
    </source>
</evidence>
<gene>
    <name evidence="4" type="ORF">C5167_047692</name>
</gene>
<dbReference type="PROSITE" id="PS00530">
    <property type="entry name" value="RNASE_T2_1"/>
    <property type="match status" value="1"/>
</dbReference>
<dbReference type="Pfam" id="PF00445">
    <property type="entry name" value="Ribonuclease_T2"/>
    <property type="match status" value="1"/>
</dbReference>
<sequence length="263" mass="30327">MKQYFSFLLLLLLFSTFISSILSLSIHNIQQNEPATTTQTTVSFNNYSLVIQFPKSLCDNPKYGRKCDGLWKLELPNKFTVHGLWPNFGSNREPAGPGVKLDVHQLITKDKILANNLYNSWPDVYFDSKGKGGTVKQNLKQQAAWEFWGREWKKHGDLSGLSPEDYFRTTYSLYDDLENIYEDFKTNGLINMQGRINVNLASQRLEIILHGKPFIKCVTNKLNMELLAEIHIAYRRSDLMRLPHSDSKSRNHNCSSDIAYLRV</sequence>
<proteinExistence type="inferred from homology"/>
<evidence type="ECO:0000313" key="4">
    <source>
        <dbReference type="EMBL" id="RZC84906.1"/>
    </source>
</evidence>
<dbReference type="Gene3D" id="3.90.730.10">
    <property type="entry name" value="Ribonuclease T2-like"/>
    <property type="match status" value="1"/>
</dbReference>